<evidence type="ECO:0000313" key="1">
    <source>
        <dbReference type="EMBL" id="OGG36709.1"/>
    </source>
</evidence>
<dbReference type="Proteomes" id="UP000176273">
    <property type="component" value="Unassembled WGS sequence"/>
</dbReference>
<name>A0A1F6BIE0_9BACT</name>
<reference evidence="1 2" key="1">
    <citation type="journal article" date="2016" name="Nat. Commun.">
        <title>Thousands of microbial genomes shed light on interconnected biogeochemical processes in an aquifer system.</title>
        <authorList>
            <person name="Anantharaman K."/>
            <person name="Brown C.T."/>
            <person name="Hug L.A."/>
            <person name="Sharon I."/>
            <person name="Castelle C.J."/>
            <person name="Probst A.J."/>
            <person name="Thomas B.C."/>
            <person name="Singh A."/>
            <person name="Wilkins M.J."/>
            <person name="Karaoz U."/>
            <person name="Brodie E.L."/>
            <person name="Williams K.H."/>
            <person name="Hubbard S.S."/>
            <person name="Banfield J.F."/>
        </authorList>
    </citation>
    <scope>NUCLEOTIDE SEQUENCE [LARGE SCALE GENOMIC DNA]</scope>
</reference>
<dbReference type="InterPro" id="IPR004386">
    <property type="entry name" value="Toxin_YafQ-like"/>
</dbReference>
<evidence type="ECO:0000313" key="2">
    <source>
        <dbReference type="Proteomes" id="UP000176273"/>
    </source>
</evidence>
<dbReference type="Gene3D" id="3.30.2310.20">
    <property type="entry name" value="RelE-like"/>
    <property type="match status" value="1"/>
</dbReference>
<dbReference type="STRING" id="1798468.A2110_00015"/>
<proteinExistence type="predicted"/>
<dbReference type="InterPro" id="IPR035093">
    <property type="entry name" value="RelE/ParE_toxin_dom_sf"/>
</dbReference>
<comment type="caution">
    <text evidence="1">The sequence shown here is derived from an EMBL/GenBank/DDBJ whole genome shotgun (WGS) entry which is preliminary data.</text>
</comment>
<dbReference type="AlphaFoldDB" id="A0A1F6BIE0"/>
<accession>A0A1F6BIE0</accession>
<organism evidence="1 2">
    <name type="scientific">Candidatus Jorgensenbacteria bacterium GWA1_54_12</name>
    <dbReference type="NCBI Taxonomy" id="1798468"/>
    <lineage>
        <taxon>Bacteria</taxon>
        <taxon>Candidatus Joergenseniibacteriota</taxon>
    </lineage>
</organism>
<protein>
    <submittedName>
        <fullName evidence="1">Uncharacterized protein</fullName>
    </submittedName>
</protein>
<gene>
    <name evidence="1" type="ORF">A2110_00015</name>
</gene>
<dbReference type="EMBL" id="MFKH01000017">
    <property type="protein sequence ID" value="OGG36709.1"/>
    <property type="molecule type" value="Genomic_DNA"/>
</dbReference>
<sequence>MNVIFHRNFRKQCGKIPAKIRRQFNERLRIFAKDPFDPILNNHPLTGDRADEWSINITGDWRAIYLHAGNKAVIFLEIGTHGALYK</sequence>
<dbReference type="SUPFAM" id="SSF143011">
    <property type="entry name" value="RelE-like"/>
    <property type="match status" value="1"/>
</dbReference>
<dbReference type="Pfam" id="PF15738">
    <property type="entry name" value="YafQ_toxin"/>
    <property type="match status" value="1"/>
</dbReference>